<evidence type="ECO:0000256" key="1">
    <source>
        <dbReference type="ARBA" id="ARBA00004370"/>
    </source>
</evidence>
<gene>
    <name evidence="6" type="ORF">ENX16_04265</name>
</gene>
<dbReference type="InterPro" id="IPR011659">
    <property type="entry name" value="WD40"/>
</dbReference>
<evidence type="ECO:0000256" key="3">
    <source>
        <dbReference type="ARBA" id="ARBA00023136"/>
    </source>
</evidence>
<dbReference type="InterPro" id="IPR000184">
    <property type="entry name" value="Bac_surfAg_D15"/>
</dbReference>
<evidence type="ECO:0000259" key="5">
    <source>
        <dbReference type="Pfam" id="PF13485"/>
    </source>
</evidence>
<organism evidence="6">
    <name type="scientific">candidate division WOR-3 bacterium</name>
    <dbReference type="NCBI Taxonomy" id="2052148"/>
    <lineage>
        <taxon>Bacteria</taxon>
        <taxon>Bacteria division WOR-3</taxon>
    </lineage>
</organism>
<proteinExistence type="inferred from homology"/>
<evidence type="ECO:0000313" key="6">
    <source>
        <dbReference type="EMBL" id="HGD13275.1"/>
    </source>
</evidence>
<feature type="domain" description="Bacterial surface antigen (D15)" evidence="4">
    <location>
        <begin position="766"/>
        <end position="951"/>
    </location>
</feature>
<evidence type="ECO:0008006" key="7">
    <source>
        <dbReference type="Google" id="ProtNLM"/>
    </source>
</evidence>
<dbReference type="InterPro" id="IPR039568">
    <property type="entry name" value="Peptidase_MA-like_dom"/>
</dbReference>
<feature type="domain" description="Peptidase MA-like" evidence="5">
    <location>
        <begin position="118"/>
        <end position="281"/>
    </location>
</feature>
<dbReference type="GO" id="GO:0019867">
    <property type="term" value="C:outer membrane"/>
    <property type="evidence" value="ECO:0007669"/>
    <property type="project" value="InterPro"/>
</dbReference>
<comment type="subcellular location">
    <subcellularLocation>
        <location evidence="1">Membrane</location>
    </subcellularLocation>
</comment>
<evidence type="ECO:0000256" key="2">
    <source>
        <dbReference type="ARBA" id="ARBA00009820"/>
    </source>
</evidence>
<sequence length="951" mass="109239">MAIRFSPDNISFPCRLLLILCFLIFLLTTKSIAQFTSFGKNKVQTRDYQFQSFETEHFKILFYPGGEGLAEFASKALEDYYQEISQALNTELESKVPVILYLSPGHFSETNFITDLIEEGVGGFSEPIKNRIVVPFNGSYQDFYHVLGHELTHIFEFQMFYRSRLAALLGAVGEFQVPLWIMEGFAEFQSGWVNVESEIFMRDLVINNRLLSLTELNDNYGYLAYREGEAFFNYVAERYGREKVYEFMNTLKAKRNLDATFNTVFGMSITKFSQQWEQSLKVKYLPRITKITNFEEIAQRLTDHKSDGSIYNTGPALSPSGTKIAMISDRAEYTDLYIISALTGEVQKKLVRGERSGGFEGLLLLRPGVAWSPDEKTLAVVTRSSGRDNIALVDVRSGRVKKHLFAELDGIYTPKFSPDGKSLLFVGLKNGFSDIYLLEIDEQKITRLTYDMFEDKDPCFSPGGDSIVFVSDRPEPGQVWIPGQYAVWLRDEKGELHQLSSVRGYYGYPVWTHSGDYLFWVAADSSSRNICVYSVEDQRVIRKTDFLGEVSYLSLDAQDRKLVFAYFSNSGWDVSVIFDPLTKIPQDTGINIVRMDTVKFERSGLDFDRVKPVGFSLALDYAAGSASWTPGATGFSGTVYIEASDILGNHRFGLYTDLYGDILNSNFLFRYWLLPHRIDYGFAVFQLFDIPYYVPEQSLVQTVDRGGQFIISYPFDKFTRLEAGLTGVSREMMRWLWEGGWYLAYRNNERLFYGTGAIVFDNTFWQDYLAPVRGTRARLELLSSFLSNHQFDIISGDIRNYLRMGRRFVFANRLQGRVNFGDVPDYYYYYYLGGEDVRGYNWGEFYQDTGPGIFLFNLELRYPFIDRLQLAFPIPLDIKGIRGVLFFDGGIVLRDGMRVWNNGQLEDLKLGAGAGLRIPFTFFNIKLDFARPLSRTTDRNWKFIFELGYDF</sequence>
<reference evidence="6" key="1">
    <citation type="journal article" date="2020" name="mSystems">
        <title>Genome- and Community-Level Interaction Insights into Carbon Utilization and Element Cycling Functions of Hydrothermarchaeota in Hydrothermal Sediment.</title>
        <authorList>
            <person name="Zhou Z."/>
            <person name="Liu Y."/>
            <person name="Xu W."/>
            <person name="Pan J."/>
            <person name="Luo Z.H."/>
            <person name="Li M."/>
        </authorList>
    </citation>
    <scope>NUCLEOTIDE SEQUENCE [LARGE SCALE GENOMIC DNA]</scope>
    <source>
        <strain evidence="6">SpSt-914</strain>
    </source>
</reference>
<dbReference type="EMBL" id="DTMZ01000100">
    <property type="protein sequence ID" value="HGD13275.1"/>
    <property type="molecule type" value="Genomic_DNA"/>
</dbReference>
<name>A0A7V3PTU0_UNCW3</name>
<dbReference type="AlphaFoldDB" id="A0A7V3PTU0"/>
<keyword evidence="3" id="KW-0472">Membrane</keyword>
<accession>A0A7V3PTU0</accession>
<dbReference type="Pfam" id="PF01103">
    <property type="entry name" value="Omp85"/>
    <property type="match status" value="1"/>
</dbReference>
<dbReference type="InterPro" id="IPR011042">
    <property type="entry name" value="6-blade_b-propeller_TolB-like"/>
</dbReference>
<dbReference type="SUPFAM" id="SSF82171">
    <property type="entry name" value="DPP6 N-terminal domain-like"/>
    <property type="match status" value="1"/>
</dbReference>
<dbReference type="Pfam" id="PF13485">
    <property type="entry name" value="Peptidase_MA_2"/>
    <property type="match status" value="1"/>
</dbReference>
<dbReference type="Pfam" id="PF07676">
    <property type="entry name" value="PD40"/>
    <property type="match status" value="3"/>
</dbReference>
<comment type="caution">
    <text evidence="6">The sequence shown here is derived from an EMBL/GenBank/DDBJ whole genome shotgun (WGS) entry which is preliminary data.</text>
</comment>
<dbReference type="Gene3D" id="2.40.160.50">
    <property type="entry name" value="membrane protein fhac: a member of the omp85/tpsb transporter family"/>
    <property type="match status" value="1"/>
</dbReference>
<dbReference type="PANTHER" id="PTHR36842">
    <property type="entry name" value="PROTEIN TOLB HOMOLOG"/>
    <property type="match status" value="1"/>
</dbReference>
<comment type="similarity">
    <text evidence="2">Belongs to the TolB family.</text>
</comment>
<dbReference type="Gene3D" id="2.120.10.30">
    <property type="entry name" value="TolB, C-terminal domain"/>
    <property type="match status" value="2"/>
</dbReference>
<protein>
    <recommendedName>
        <fullName evidence="7">Bacterial surface antigen (D15) domain-containing protein</fullName>
    </recommendedName>
</protein>
<evidence type="ECO:0000259" key="4">
    <source>
        <dbReference type="Pfam" id="PF01103"/>
    </source>
</evidence>